<dbReference type="InterPro" id="IPR051729">
    <property type="entry name" value="Opine/Lysopine_DH"/>
</dbReference>
<feature type="domain" description="Opine dehydrogenase" evidence="1">
    <location>
        <begin position="198"/>
        <end position="364"/>
    </location>
</feature>
<dbReference type="SUPFAM" id="SSF51735">
    <property type="entry name" value="NAD(P)-binding Rossmann-fold domains"/>
    <property type="match status" value="1"/>
</dbReference>
<dbReference type="Pfam" id="PF02317">
    <property type="entry name" value="Octopine_DH"/>
    <property type="match status" value="1"/>
</dbReference>
<organism evidence="2 3">
    <name type="scientific">Owenia fusiformis</name>
    <name type="common">Polychaete worm</name>
    <dbReference type="NCBI Taxonomy" id="6347"/>
    <lineage>
        <taxon>Eukaryota</taxon>
        <taxon>Metazoa</taxon>
        <taxon>Spiralia</taxon>
        <taxon>Lophotrochozoa</taxon>
        <taxon>Annelida</taxon>
        <taxon>Polychaeta</taxon>
        <taxon>Sedentaria</taxon>
        <taxon>Canalipalpata</taxon>
        <taxon>Sabellida</taxon>
        <taxon>Oweniida</taxon>
        <taxon>Oweniidae</taxon>
        <taxon>Owenia</taxon>
    </lineage>
</organism>
<dbReference type="InterPro" id="IPR036291">
    <property type="entry name" value="NAD(P)-bd_dom_sf"/>
</dbReference>
<evidence type="ECO:0000313" key="3">
    <source>
        <dbReference type="Proteomes" id="UP000749559"/>
    </source>
</evidence>
<sequence length="399" mass="44227">MDTTHKVVICGAGSGAHVLAGLSSQRKNIETNILIIYKDKAEEWNKTSEYNPLKITVHDHKGDKKDVVCNKINVCKDPGLVIPGCDVIILTVPAYAHGVYLEAIKDYLPEGVTIIGLPGQPGFEFAVKQTLGKNAARKYTIASFESLPWACRVQEFGRHVNILGTKDNMTGAVSNCNSKGVDILQVMIGKYPKLKIKGDLLAMSLMSINSTLHPCIMFAKWNKWDECPLEEPPLFYQGIDKNAIRLLTDVSNEILGAAKTIQRMVKGVDVSSQVVHMYSWYLTSYPTCIEDPDTFLRAVATNRAYKGLIHPVVKTDDGGYVPDFDSRYLTEDIPYGLAPIKGICEIAGISTPNIDRVLAWCQTKMKKEYMVDGKMTGKDIASTRCPQNYGLQTIKELLF</sequence>
<dbReference type="EMBL" id="CAIIXF020000011">
    <property type="protein sequence ID" value="CAH1798156.1"/>
    <property type="molecule type" value="Genomic_DNA"/>
</dbReference>
<keyword evidence="3" id="KW-1185">Reference proteome</keyword>
<name>A0A8S4PVT7_OWEFU</name>
<evidence type="ECO:0000259" key="1">
    <source>
        <dbReference type="Pfam" id="PF02317"/>
    </source>
</evidence>
<comment type="caution">
    <text evidence="2">The sequence shown here is derived from an EMBL/GenBank/DDBJ whole genome shotgun (WGS) entry which is preliminary data.</text>
</comment>
<dbReference type="InterPro" id="IPR008927">
    <property type="entry name" value="6-PGluconate_DH-like_C_sf"/>
</dbReference>
<dbReference type="Gene3D" id="3.40.50.720">
    <property type="entry name" value="NAD(P)-binding Rossmann-like Domain"/>
    <property type="match status" value="1"/>
</dbReference>
<accession>A0A8S4PVT7</accession>
<gene>
    <name evidence="2" type="ORF">OFUS_LOCUS22328</name>
</gene>
<dbReference type="Gene3D" id="1.10.1040.10">
    <property type="entry name" value="N-(1-d-carboxylethyl)-l-norvaline Dehydrogenase, domain 2"/>
    <property type="match status" value="1"/>
</dbReference>
<dbReference type="PANTHER" id="PTHR38015:SF1">
    <property type="entry name" value="OPINE DEHYDROGENASE DOMAIN-CONTAINING PROTEIN"/>
    <property type="match status" value="1"/>
</dbReference>
<evidence type="ECO:0000313" key="2">
    <source>
        <dbReference type="EMBL" id="CAH1798156.1"/>
    </source>
</evidence>
<dbReference type="InterPro" id="IPR013328">
    <property type="entry name" value="6PGD_dom2"/>
</dbReference>
<reference evidence="2" key="1">
    <citation type="submission" date="2022-03" db="EMBL/GenBank/DDBJ databases">
        <authorList>
            <person name="Martin C."/>
        </authorList>
    </citation>
    <scope>NUCLEOTIDE SEQUENCE</scope>
</reference>
<dbReference type="OrthoDB" id="6058913at2759"/>
<dbReference type="GO" id="GO:0016491">
    <property type="term" value="F:oxidoreductase activity"/>
    <property type="evidence" value="ECO:0007669"/>
    <property type="project" value="InterPro"/>
</dbReference>
<proteinExistence type="predicted"/>
<dbReference type="InterPro" id="IPR003421">
    <property type="entry name" value="Opine_DH"/>
</dbReference>
<dbReference type="Proteomes" id="UP000749559">
    <property type="component" value="Unassembled WGS sequence"/>
</dbReference>
<dbReference type="AlphaFoldDB" id="A0A8S4PVT7"/>
<dbReference type="SUPFAM" id="SSF48179">
    <property type="entry name" value="6-phosphogluconate dehydrogenase C-terminal domain-like"/>
    <property type="match status" value="1"/>
</dbReference>
<dbReference type="PANTHER" id="PTHR38015">
    <property type="entry name" value="BLR6086 PROTEIN"/>
    <property type="match status" value="1"/>
</dbReference>
<protein>
    <recommendedName>
        <fullName evidence="1">Opine dehydrogenase domain-containing protein</fullName>
    </recommendedName>
</protein>